<gene>
    <name evidence="1" type="ORF">MILVUS5_LOCUS11422</name>
</gene>
<evidence type="ECO:0000313" key="1">
    <source>
        <dbReference type="EMBL" id="CAJ2641860.1"/>
    </source>
</evidence>
<evidence type="ECO:0000313" key="2">
    <source>
        <dbReference type="Proteomes" id="UP001177021"/>
    </source>
</evidence>
<name>A0ACB0JB78_TRIPR</name>
<comment type="caution">
    <text evidence="1">The sequence shown here is derived from an EMBL/GenBank/DDBJ whole genome shotgun (WGS) entry which is preliminary data.</text>
</comment>
<reference evidence="1" key="1">
    <citation type="submission" date="2023-10" db="EMBL/GenBank/DDBJ databases">
        <authorList>
            <person name="Rodriguez Cubillos JULIANA M."/>
            <person name="De Vega J."/>
        </authorList>
    </citation>
    <scope>NUCLEOTIDE SEQUENCE</scope>
</reference>
<keyword evidence="2" id="KW-1185">Reference proteome</keyword>
<sequence length="834" mass="95194">MGDSIKLLVEKLIEGNAKMLLLSKQMYQQTLGLKEEIGRMREEIQKVKEIESESLQNLNDSEQSSEPSNRKLQSHKESMDGLDAAIEKKESDNREVSVKVNQVVVIDSPLSPEPPDVEINTHHVEIKSSGFDQHAKVSSRREPPAKPPDRSLALDMGGYARTDAERRRIQTNLLRPPPSPEPPDTDRLTTALLRQTSLHKTSYLTGGVYEYLCVIALDGEKDPEEIRVKLAFDDKVRLKLTTNELGIILNLKMGQIDKYMPSILPNHKLSHVSSSEQHTSTLLSYESSKAPGMYSTHTMQCELFIMRFIKWAVVGTLKLAQFNCPMIQKEMVIDDPTRDLFGIEVLTTKDFLVGEGLLPITWNSFISEYVQQERYVEVFKYFKKIQCADSHMLLSGNGTHEYVRWICVIRDGTTNITAGGDLMNLKLREAFSGRVFWFMMLLQCLIGMYYNCDSLIGVRKLFEWLNVIGTISWNSLISNNYVGCENVFIVLKQISAHKFFELSSHTDSRVPLNCCGKSYVPPTNLSIGLETISYSLELINKVMINCIKQIIKLTSLNRLLGIEENAALTIWDDTNDFDCLLAKDVTDDIYFPLLILETNCNMAPYDVYRWSEKEEINQGVLCTLYAHGLWYVVWPSKHTVEGLNEQWGVNVCFEELFDLTIVKIMSLSSSLGIIQWDPRKPNIPMLVSTHECGWKSFPSLYSLQNFFYDRGKLCEILFDARNHKLLETTVCVLSSYNLLNLVYDRGKIMLKSIWVVVLMLVYDRGKFCHLSIWVQMMSDLSSFNGLILMCFSSVLKGLLAARRVIETSLNLEDKVVSKEVGIDRNRDKRWASIL</sequence>
<protein>
    <submittedName>
        <fullName evidence="1">Uncharacterized protein</fullName>
    </submittedName>
</protein>
<organism evidence="1 2">
    <name type="scientific">Trifolium pratense</name>
    <name type="common">Red clover</name>
    <dbReference type="NCBI Taxonomy" id="57577"/>
    <lineage>
        <taxon>Eukaryota</taxon>
        <taxon>Viridiplantae</taxon>
        <taxon>Streptophyta</taxon>
        <taxon>Embryophyta</taxon>
        <taxon>Tracheophyta</taxon>
        <taxon>Spermatophyta</taxon>
        <taxon>Magnoliopsida</taxon>
        <taxon>eudicotyledons</taxon>
        <taxon>Gunneridae</taxon>
        <taxon>Pentapetalae</taxon>
        <taxon>rosids</taxon>
        <taxon>fabids</taxon>
        <taxon>Fabales</taxon>
        <taxon>Fabaceae</taxon>
        <taxon>Papilionoideae</taxon>
        <taxon>50 kb inversion clade</taxon>
        <taxon>NPAAA clade</taxon>
        <taxon>Hologalegina</taxon>
        <taxon>IRL clade</taxon>
        <taxon>Trifolieae</taxon>
        <taxon>Trifolium</taxon>
    </lineage>
</organism>
<dbReference type="EMBL" id="CASHSV030000024">
    <property type="protein sequence ID" value="CAJ2641860.1"/>
    <property type="molecule type" value="Genomic_DNA"/>
</dbReference>
<dbReference type="Proteomes" id="UP001177021">
    <property type="component" value="Unassembled WGS sequence"/>
</dbReference>
<proteinExistence type="predicted"/>
<accession>A0ACB0JB78</accession>